<sequence>MTTRRDVLRYGGIALGATALSGAAHPVLAASPNARFSLDFSDAADVADNTPTSAGWVLDRYNPSHSSGYPPVSFARAMFDGDYRLCIDISETGPTSGFYAYQGKKYQDADGSYWNSGTGSRFSYRFYIDPSWEGDGVEQQTGVWSVLGNANGNISAYPILEYQDSDANDDGEAGFRTFVYVSDEDGNFVEAKWVYLGLPKKLKIDPEEGGWVEVEAQLHKTSAGAALKWRVNNKLVVDERGYNVFSPSTQFLEFIFNSANFGTDQTYYYDDVVLTEPGAARNR</sequence>
<name>A0ABY5RFK1_HALLR</name>
<reference evidence="1" key="1">
    <citation type="submission" date="2021-07" db="EMBL/GenBank/DDBJ databases">
        <title>Studies on halocins as antimicrobial molecules from haloarchaea.</title>
        <authorList>
            <person name="Kumar S."/>
            <person name="Khare S.K."/>
        </authorList>
    </citation>
    <scope>NUCLEOTIDE SEQUENCE</scope>
    <source>
        <strain evidence="1">NCIM 5678</strain>
    </source>
</reference>
<evidence type="ECO:0000313" key="2">
    <source>
        <dbReference type="Proteomes" id="UP001058330"/>
    </source>
</evidence>
<accession>A0ABY5RFK1</accession>
<evidence type="ECO:0000313" key="1">
    <source>
        <dbReference type="EMBL" id="UVE49955.1"/>
    </source>
</evidence>
<dbReference type="RefSeq" id="WP_258302281.1">
    <property type="nucleotide sequence ID" value="NZ_CP078063.1"/>
</dbReference>
<gene>
    <name evidence="1" type="ORF">KU306_13690</name>
</gene>
<dbReference type="EMBL" id="CP078063">
    <property type="protein sequence ID" value="UVE49955.1"/>
    <property type="molecule type" value="Genomic_DNA"/>
</dbReference>
<proteinExistence type="predicted"/>
<dbReference type="Proteomes" id="UP001058330">
    <property type="component" value="Chromosome"/>
</dbReference>
<dbReference type="InterPro" id="IPR006311">
    <property type="entry name" value="TAT_signal"/>
</dbReference>
<evidence type="ECO:0008006" key="3">
    <source>
        <dbReference type="Google" id="ProtNLM"/>
    </source>
</evidence>
<keyword evidence="2" id="KW-1185">Reference proteome</keyword>
<organism evidence="1 2">
    <name type="scientific">Haloferax larsenii</name>
    <dbReference type="NCBI Taxonomy" id="302484"/>
    <lineage>
        <taxon>Archaea</taxon>
        <taxon>Methanobacteriati</taxon>
        <taxon>Methanobacteriota</taxon>
        <taxon>Stenosarchaea group</taxon>
        <taxon>Halobacteria</taxon>
        <taxon>Halobacteriales</taxon>
        <taxon>Haloferacaceae</taxon>
        <taxon>Haloferax</taxon>
    </lineage>
</organism>
<dbReference type="GeneID" id="74529979"/>
<protein>
    <recommendedName>
        <fullName evidence="3">Polysaccharide lyase</fullName>
    </recommendedName>
</protein>
<dbReference type="PROSITE" id="PS51318">
    <property type="entry name" value="TAT"/>
    <property type="match status" value="1"/>
</dbReference>